<dbReference type="FunFam" id="2.60.40.60:FF:000002">
    <property type="entry name" value="Protocadherin alpha 2"/>
    <property type="match status" value="3"/>
</dbReference>
<evidence type="ECO:0000256" key="11">
    <source>
        <dbReference type="ARBA" id="ARBA00023180"/>
    </source>
</evidence>
<protein>
    <recommendedName>
        <fullName evidence="14">Cadherin domain-containing protein</fullName>
    </recommendedName>
</protein>
<dbReference type="Proteomes" id="UP000694892">
    <property type="component" value="Chromosome 3S"/>
</dbReference>
<dbReference type="InterPro" id="IPR050174">
    <property type="entry name" value="Protocadherin/Cadherin-CA"/>
</dbReference>
<feature type="domain" description="Cadherin" evidence="14">
    <location>
        <begin position="2232"/>
        <end position="2329"/>
    </location>
</feature>
<feature type="domain" description="Cadherin" evidence="14">
    <location>
        <begin position="916"/>
        <end position="978"/>
    </location>
</feature>
<keyword evidence="8" id="KW-0130">Cell adhesion</keyword>
<accession>A0A974HRZ6</accession>
<feature type="domain" description="Cadherin" evidence="14">
    <location>
        <begin position="2002"/>
        <end position="2106"/>
    </location>
</feature>
<dbReference type="SUPFAM" id="SSF49313">
    <property type="entry name" value="Cadherin-like"/>
    <property type="match status" value="18"/>
</dbReference>
<dbReference type="PROSITE" id="PS00232">
    <property type="entry name" value="CADHERIN_1"/>
    <property type="match status" value="8"/>
</dbReference>
<keyword evidence="4 13" id="KW-0812">Transmembrane</keyword>
<dbReference type="InterPro" id="IPR015919">
    <property type="entry name" value="Cadherin-like_sf"/>
</dbReference>
<feature type="domain" description="Cadherin" evidence="14">
    <location>
        <begin position="353"/>
        <end position="457"/>
    </location>
</feature>
<dbReference type="GO" id="GO:0005886">
    <property type="term" value="C:plasma membrane"/>
    <property type="evidence" value="ECO:0007669"/>
    <property type="project" value="UniProtKB-SubCell"/>
</dbReference>
<evidence type="ECO:0000256" key="9">
    <source>
        <dbReference type="ARBA" id="ARBA00022989"/>
    </source>
</evidence>
<dbReference type="FunFam" id="2.60.40.60:FF:000006">
    <property type="entry name" value="Protocadherin alpha 2"/>
    <property type="match status" value="3"/>
</dbReference>
<dbReference type="GO" id="GO:0007156">
    <property type="term" value="P:homophilic cell adhesion via plasma membrane adhesion molecules"/>
    <property type="evidence" value="ECO:0007669"/>
    <property type="project" value="InterPro"/>
</dbReference>
<evidence type="ECO:0000259" key="14">
    <source>
        <dbReference type="PROSITE" id="PS50268"/>
    </source>
</evidence>
<feature type="domain" description="Cadherin" evidence="14">
    <location>
        <begin position="1788"/>
        <end position="1896"/>
    </location>
</feature>
<dbReference type="InterPro" id="IPR020894">
    <property type="entry name" value="Cadherin_CS"/>
</dbReference>
<evidence type="ECO:0000313" key="16">
    <source>
        <dbReference type="Proteomes" id="UP000694892"/>
    </source>
</evidence>
<evidence type="ECO:0000256" key="6">
    <source>
        <dbReference type="ARBA" id="ARBA00022737"/>
    </source>
</evidence>
<keyword evidence="10 13" id="KW-0472">Membrane</keyword>
<dbReference type="Pfam" id="PF16492">
    <property type="entry name" value="Cadherin_C_2"/>
    <property type="match status" value="3"/>
</dbReference>
<feature type="domain" description="Cadherin" evidence="14">
    <location>
        <begin position="30"/>
        <end position="136"/>
    </location>
</feature>
<feature type="domain" description="Cadherin" evidence="14">
    <location>
        <begin position="1897"/>
        <end position="2001"/>
    </location>
</feature>
<name>A0A974HRZ6_XENLA</name>
<feature type="domain" description="Cadherin" evidence="14">
    <location>
        <begin position="1681"/>
        <end position="1787"/>
    </location>
</feature>
<reference evidence="16" key="1">
    <citation type="journal article" date="2016" name="Nature">
        <title>Genome evolution in the allotetraploid frog Xenopus laevis.</title>
        <authorList>
            <person name="Session A.M."/>
            <person name="Uno Y."/>
            <person name="Kwon T."/>
            <person name="Chapman J.A."/>
            <person name="Toyoda A."/>
            <person name="Takahashi S."/>
            <person name="Fukui A."/>
            <person name="Hikosaka A."/>
            <person name="Suzuki A."/>
            <person name="Kondo M."/>
            <person name="van Heeringen S.J."/>
            <person name="Quigley I."/>
            <person name="Heinz S."/>
            <person name="Ogino H."/>
            <person name="Ochi H."/>
            <person name="Hellsten U."/>
            <person name="Lyons J.B."/>
            <person name="Simakov O."/>
            <person name="Putnam N."/>
            <person name="Stites J."/>
            <person name="Kuroki Y."/>
            <person name="Tanaka T."/>
            <person name="Michiue T."/>
            <person name="Watanabe M."/>
            <person name="Bogdanovic O."/>
            <person name="Lister R."/>
            <person name="Georgiou G."/>
            <person name="Paranjpe S.S."/>
            <person name="van Kruijsbergen I."/>
            <person name="Shu S."/>
            <person name="Carlson J."/>
            <person name="Kinoshita T."/>
            <person name="Ohta Y."/>
            <person name="Mawaribuchi S."/>
            <person name="Jenkins J."/>
            <person name="Grimwood J."/>
            <person name="Schmutz J."/>
            <person name="Mitros T."/>
            <person name="Mozaffari S.V."/>
            <person name="Suzuki Y."/>
            <person name="Haramoto Y."/>
            <person name="Yamamoto T.S."/>
            <person name="Takagi C."/>
            <person name="Heald R."/>
            <person name="Miller K."/>
            <person name="Haudenschild C."/>
            <person name="Kitzman J."/>
            <person name="Nakayama T."/>
            <person name="Izutsu Y."/>
            <person name="Robert J."/>
            <person name="Fortriede J."/>
            <person name="Burns K."/>
            <person name="Lotay V."/>
            <person name="Karimi K."/>
            <person name="Yasuoka Y."/>
            <person name="Dichmann D.S."/>
            <person name="Flajnik M.F."/>
            <person name="Houston D.W."/>
            <person name="Shendure J."/>
            <person name="DuPasquier L."/>
            <person name="Vize P.D."/>
            <person name="Zorn A.M."/>
            <person name="Ito M."/>
            <person name="Marcotte E.M."/>
            <person name="Wallingford J.B."/>
            <person name="Ito Y."/>
            <person name="Asashima M."/>
            <person name="Ueno N."/>
            <person name="Matsuda Y."/>
            <person name="Veenstra G.J."/>
            <person name="Fujiyama A."/>
            <person name="Harland R.M."/>
            <person name="Taira M."/>
            <person name="Rokhsar D.S."/>
        </authorList>
    </citation>
    <scope>NUCLEOTIDE SEQUENCE [LARGE SCALE GENOMIC DNA]</scope>
    <source>
        <strain evidence="16">J</strain>
    </source>
</reference>
<keyword evidence="3" id="KW-1003">Cell membrane</keyword>
<dbReference type="GO" id="GO:0005509">
    <property type="term" value="F:calcium ion binding"/>
    <property type="evidence" value="ECO:0007669"/>
    <property type="project" value="UniProtKB-UniRule"/>
</dbReference>
<dbReference type="PANTHER" id="PTHR24028:SF73">
    <property type="entry name" value="PROTOCADHERIN GAMMA-B3-RELATED"/>
    <property type="match status" value="1"/>
</dbReference>
<dbReference type="FunFam" id="2.60.40.60:FF:000001">
    <property type="entry name" value="Protocadherin alpha 2"/>
    <property type="match status" value="3"/>
</dbReference>
<feature type="domain" description="Cadherin" evidence="14">
    <location>
        <begin position="1088"/>
        <end position="1194"/>
    </location>
</feature>
<dbReference type="PRINTS" id="PR00205">
    <property type="entry name" value="CADHERIN"/>
</dbReference>
<evidence type="ECO:0000313" key="15">
    <source>
        <dbReference type="EMBL" id="OCT87888.1"/>
    </source>
</evidence>
<dbReference type="Pfam" id="PF08266">
    <property type="entry name" value="Cadherin_2"/>
    <property type="match status" value="3"/>
</dbReference>
<evidence type="ECO:0000256" key="2">
    <source>
        <dbReference type="ARBA" id="ARBA00004251"/>
    </source>
</evidence>
<dbReference type="Pfam" id="PF00028">
    <property type="entry name" value="Cadherin"/>
    <property type="match status" value="14"/>
</dbReference>
<keyword evidence="6" id="KW-0677">Repeat</keyword>
<feature type="transmembrane region" description="Helical" evidence="13">
    <location>
        <begin position="1537"/>
        <end position="1559"/>
    </location>
</feature>
<feature type="transmembrane region" description="Helical" evidence="13">
    <location>
        <begin position="2344"/>
        <end position="2366"/>
    </location>
</feature>
<proteinExistence type="predicted"/>
<dbReference type="CDD" id="cd11304">
    <property type="entry name" value="Cadherin_repeat"/>
    <property type="match status" value="17"/>
</dbReference>
<keyword evidence="5" id="KW-0732">Signal</keyword>
<evidence type="ECO:0000256" key="8">
    <source>
        <dbReference type="ARBA" id="ARBA00022889"/>
    </source>
</evidence>
<dbReference type="PANTHER" id="PTHR24028">
    <property type="entry name" value="CADHERIN-87A"/>
    <property type="match status" value="1"/>
</dbReference>
<dbReference type="OMA" id="DREQICT"/>
<dbReference type="SMART" id="SM00112">
    <property type="entry name" value="CA"/>
    <property type="match status" value="18"/>
</dbReference>
<dbReference type="Gene3D" id="2.60.40.60">
    <property type="entry name" value="Cadherins"/>
    <property type="match status" value="18"/>
</dbReference>
<feature type="domain" description="Cadherin" evidence="14">
    <location>
        <begin position="246"/>
        <end position="352"/>
    </location>
</feature>
<comment type="function">
    <text evidence="1">Potential calcium-dependent cell-adhesion protein. May be involved in the establishment and maintenance of specific neuronal connections in the brain.</text>
</comment>
<feature type="domain" description="Cadherin" evidence="14">
    <location>
        <begin position="590"/>
        <end position="680"/>
    </location>
</feature>
<feature type="domain" description="Cadherin" evidence="14">
    <location>
        <begin position="2107"/>
        <end position="2216"/>
    </location>
</feature>
<dbReference type="InterPro" id="IPR032455">
    <property type="entry name" value="Cadherin_C"/>
</dbReference>
<evidence type="ECO:0000256" key="13">
    <source>
        <dbReference type="SAM" id="Phobius"/>
    </source>
</evidence>
<dbReference type="InterPro" id="IPR002126">
    <property type="entry name" value="Cadherin-like_dom"/>
</dbReference>
<comment type="subcellular location">
    <subcellularLocation>
        <location evidence="2">Cell membrane</location>
        <topology evidence="2">Single-pass type I membrane protein</topology>
    </subcellularLocation>
</comment>
<organism evidence="15 16">
    <name type="scientific">Xenopus laevis</name>
    <name type="common">African clawed frog</name>
    <dbReference type="NCBI Taxonomy" id="8355"/>
    <lineage>
        <taxon>Eukaryota</taxon>
        <taxon>Metazoa</taxon>
        <taxon>Chordata</taxon>
        <taxon>Craniata</taxon>
        <taxon>Vertebrata</taxon>
        <taxon>Euteleostomi</taxon>
        <taxon>Amphibia</taxon>
        <taxon>Batrachia</taxon>
        <taxon>Anura</taxon>
        <taxon>Pipoidea</taxon>
        <taxon>Pipidae</taxon>
        <taxon>Xenopodinae</taxon>
        <taxon>Xenopus</taxon>
        <taxon>Xenopus</taxon>
    </lineage>
</organism>
<dbReference type="InterPro" id="IPR013164">
    <property type="entry name" value="Cadherin_N"/>
</dbReference>
<dbReference type="FunFam" id="2.60.40.60:FF:000129">
    <property type="entry name" value="protocadherin alpha-C2 isoform X1"/>
    <property type="match status" value="3"/>
</dbReference>
<evidence type="ECO:0000256" key="12">
    <source>
        <dbReference type="PROSITE-ProRule" id="PRU00043"/>
    </source>
</evidence>
<sequence length="2472" mass="275066">MDERKIQQSNYGIKWQVTFCFLFSILYCSVSGQLYYSIVEELNRGSVISNIAKDLQLDVKDLTDRKFHIVSRVSEKYFSIDLRNGNLYVKDRIDRETLCGTATTCILTFDAMVENPLNVFSVKVEIQDINDNPPKCFHDTITLEINESTPPGTQLALQNAEDPDIGINAELTYRLSDNQYFTLNVKTTTEEIQFPELILDKPLDRETQNIHELILTALDGGNPVRTGTALIRVIVTDANDNLPVFNQFVYKATISENTPINSTVLTVNATDKDEGLNAQITYSFSKSSENKLYTSMFSISPTNGEIKTRGILNFEGKRNYELSIQAKDGGGFVAHSKVLIEVIDENDNAPEISIASLSTPVPENSVPGTVIALIEISDQDSEENGEVDCQIIGTAPFQLVSSSVRFYRIITTGPLDREKVPWYNITISATDRGSPQLSSKKFIKLDISDINDNTPVFQKSTYSTYLPENNLPGASIYTVHATDLDIGDNAKLIYSISNSNTEDFPVSSYFSINIETGVLYAQRSFDYEQQKEFQMEILAKDNGSPPLSSNATLIIHITDQNDNAPKILYPSSENGDSTFFEMVPFASEQGTLITKVVAVDADSGHNSWLSYHFIQGLEPTHFTISHHTGEIRTSHMFQEKDILKHKLVVMVKDTGNPYLSATVTLSLIVADNFQQVVPKHSNQITDEGPQSSLQMYLIIALSLISLLFILTVILVVVSKCKEPNPPAFGSLSTNLYPQVDPSILSKFNNGTLPLPYTYNVCVAMDSSESDFTFLKSNQNVPIDNLIDTEDSGLVSENGKDSIPPSNYMQYNIIIMVQYEKSSWYLIYGINIIHHLLASQHIIATLQRKANSKSEFGYSQGTSTRSFHAKYTVSGHLNYSISEEMRKDSVIANIAKDLQLDVKDLSTRKLRIVSRISERYFSVDERNGDLYVKDRIDREALCGAAAICFLKFDAMVINPLNVFSISIEIQDINDNSPVFFHDTISLEIIESTPPGTHMVLQTAEDPDIGINAVQTYKLSDNKYFILIEKTRADGVRFPELVLEKPLDHETQKLHELILTASDRGNPKRSGTALLKIIVTDANDNLPSFSQEIYKVSISEKTPVNSTVLVVNAVDKDEGTNAQIIYSFSKTSDNSMHTSMFSINPTNGEIKTKRNLNFEDTRSYEMSVQAKDGGGFVAHSIVFIEIIDENDNPPEIFIASLSSPVPEDSEPGTVIALIEVHDQDAEENGEVDCQIMGIVPFQLMISSSTYYQIITTSALDRELAPFYNITILANDRGSPQLSSKKSIILDISDANDNPPMFMKSIYYAHLPENNLPGASIYRVHASDIDSGDNAKVIYSISSTNTEDSPVSSFLSMNIETGVLYAQRSFDYEQHKEFKMEITAKDNGSPSLSTNTTLIIRIIDQNDNTPKILYPPTESGGSTAFEMVRFGSEQGTLITKVVAVDADSGHNSWLSYNFIQMSETNPFTISKHTGEIRTSRVFQEKDVLKHKVVVMVKDNGDPSLSTTVTLSIVVADHVLQVVPKFNNQLSEENAQSSLQMYLLIALALISLLFILTVVLVTISKFKESKPSQAFDSLNTNLYSHIDPRLLSQYNNGTLPLPYSYNVCVSLDSSESDFTFIKQNQNVPIDNLIDADVSGIGNESNRGPVPSNDLIQVSYFRLLHYFWTQTIALNYAIAVCNNIGTVYKLQYSIFEEMQKGSIIGNLAKDLGLNIKDILFRKLRIDSDISDKYLKVNLENGNLYVTDTIDREILCGITEECFLTFDAVIENPLNVFHVKIYIKDINDNPPTFVHEIIELEMSEHTIPGARFALEKAEDLDVGKNSLESYKLSANKYFALRETSSTDSSTIPELVLEASLDRETESIHQLVLTAFDGGNPVQSSTAVIKIIVSDFNDNAPIFTQEVYTVSVNENIRVNSTILHVSANDKDEGINSQITYYFTATSKQAMNTFFINHVSGEVKTNENLDFEKMQHYEISVQAKDGGGLVSHAKILIQIIDENDNAPDITITSINSPISEDSAPGTVVALIKAHDLDYGENGEVDCDIIGAVPFKLLSSSGNFYKIVTMSTLDRENNPNYNITIQARDRGSPPLTAKKNLRLDVSDINDNEPLFEKLIYIAYVPENNHPGASIFNIQAIDKDTEENAKLVYSIISRSTEDPSSASFISINPVTGVIYAQKSFDYEQEIEFQIRIMAKDHGSPSLNSSTNLRIYVVDQNDNSPTILYPSGDVGGSPAYEMVPFSSEQGTLVTKVVAVDIDSGHNAWLSYHFLQVSEISHFMIDQYTGEIRTSHVFQERDVLRHKVVVIVKDNGTPSHSATVTLTLVVADNFQQVLPEISNQPMKSDSQSNMQIYLVIAIALISFLFMLTVLSVIISRFRGSKSPASFSSMSTYPQLDHRFISQFNNGTLPLPYSYDVCVTLDSSERDFAFLKPHHNVPVESLIDAEDSVLGNETLSVPAAGIVQVSCCTNMTFCELLLCLQ</sequence>
<gene>
    <name evidence="15" type="ORF">XELAEV_18021591mg</name>
</gene>
<evidence type="ECO:0000256" key="4">
    <source>
        <dbReference type="ARBA" id="ARBA00022692"/>
    </source>
</evidence>
<evidence type="ECO:0000256" key="10">
    <source>
        <dbReference type="ARBA" id="ARBA00023136"/>
    </source>
</evidence>
<feature type="domain" description="Cadherin" evidence="14">
    <location>
        <begin position="137"/>
        <end position="245"/>
    </location>
</feature>
<keyword evidence="7 12" id="KW-0106">Calcium</keyword>
<evidence type="ECO:0000256" key="3">
    <source>
        <dbReference type="ARBA" id="ARBA00022475"/>
    </source>
</evidence>
<evidence type="ECO:0000256" key="7">
    <source>
        <dbReference type="ARBA" id="ARBA00022837"/>
    </source>
</evidence>
<feature type="transmembrane region" description="Helical" evidence="13">
    <location>
        <begin position="12"/>
        <end position="36"/>
    </location>
</feature>
<dbReference type="FunFam" id="2.60.40.60:FF:000004">
    <property type="entry name" value="Protocadherin 1 gamma 2"/>
    <property type="match status" value="3"/>
</dbReference>
<feature type="domain" description="Cadherin" evidence="14">
    <location>
        <begin position="1195"/>
        <end position="1299"/>
    </location>
</feature>
<evidence type="ECO:0000256" key="5">
    <source>
        <dbReference type="ARBA" id="ARBA00022729"/>
    </source>
</evidence>
<feature type="domain" description="Cadherin" evidence="14">
    <location>
        <begin position="1432"/>
        <end position="1522"/>
    </location>
</feature>
<feature type="domain" description="Cadherin" evidence="14">
    <location>
        <begin position="979"/>
        <end position="1087"/>
    </location>
</feature>
<feature type="domain" description="Cadherin" evidence="14">
    <location>
        <begin position="458"/>
        <end position="567"/>
    </location>
</feature>
<evidence type="ECO:0000256" key="1">
    <source>
        <dbReference type="ARBA" id="ARBA00003436"/>
    </source>
</evidence>
<dbReference type="FunFam" id="2.60.40.60:FF:000018">
    <property type="entry name" value="Protocadherin gamma c3"/>
    <property type="match status" value="2"/>
</dbReference>
<keyword evidence="11" id="KW-0325">Glycoprotein</keyword>
<dbReference type="FunFam" id="2.60.40.60:FF:000007">
    <property type="entry name" value="Protocadherin alpha 2"/>
    <property type="match status" value="1"/>
</dbReference>
<dbReference type="EMBL" id="CM004471">
    <property type="protein sequence ID" value="OCT87888.1"/>
    <property type="molecule type" value="Genomic_DNA"/>
</dbReference>
<feature type="domain" description="Cadherin" evidence="14">
    <location>
        <begin position="1300"/>
        <end position="1409"/>
    </location>
</feature>
<dbReference type="PROSITE" id="PS50268">
    <property type="entry name" value="CADHERIN_2"/>
    <property type="match status" value="18"/>
</dbReference>
<keyword evidence="9 13" id="KW-1133">Transmembrane helix</keyword>
<feature type="transmembrane region" description="Helical" evidence="13">
    <location>
        <begin position="695"/>
        <end position="717"/>
    </location>
</feature>